<dbReference type="PROSITE" id="PS50022">
    <property type="entry name" value="FA58C_3"/>
    <property type="match status" value="1"/>
</dbReference>
<keyword evidence="11" id="KW-0829">Tyrosine-protein kinase</keyword>
<dbReference type="Gene3D" id="2.60.120.1190">
    <property type="match status" value="1"/>
</dbReference>
<keyword evidence="3" id="KW-0808">Transferase</keyword>
<dbReference type="InterPro" id="IPR008979">
    <property type="entry name" value="Galactose-bd-like_sf"/>
</dbReference>
<keyword evidence="6 17" id="KW-0547">Nucleotide-binding</keyword>
<dbReference type="InterPro" id="IPR008266">
    <property type="entry name" value="Tyr_kinase_AS"/>
</dbReference>
<gene>
    <name evidence="23" type="ORF">Ocin01_12129</name>
</gene>
<feature type="binding site" evidence="17">
    <location>
        <position position="684"/>
    </location>
    <ligand>
        <name>ATP</name>
        <dbReference type="ChEBI" id="CHEBI:30616"/>
    </ligand>
</feature>
<evidence type="ECO:0000256" key="16">
    <source>
        <dbReference type="ARBA" id="ARBA00061639"/>
    </source>
</evidence>
<evidence type="ECO:0000256" key="17">
    <source>
        <dbReference type="PROSITE-ProRule" id="PRU10141"/>
    </source>
</evidence>
<dbReference type="InterPro" id="IPR017441">
    <property type="entry name" value="Protein_kinase_ATP_BS"/>
</dbReference>
<dbReference type="Gene3D" id="1.10.510.10">
    <property type="entry name" value="Transferase(Phosphotransferase) domain 1"/>
    <property type="match status" value="1"/>
</dbReference>
<accession>A0A1D2MNX4</accession>
<dbReference type="GO" id="GO:0043235">
    <property type="term" value="C:receptor complex"/>
    <property type="evidence" value="ECO:0007669"/>
    <property type="project" value="TreeGrafter"/>
</dbReference>
<dbReference type="GO" id="GO:0051897">
    <property type="term" value="P:positive regulation of phosphatidylinositol 3-kinase/protein kinase B signal transduction"/>
    <property type="evidence" value="ECO:0007669"/>
    <property type="project" value="TreeGrafter"/>
</dbReference>
<dbReference type="PROSITE" id="PS00107">
    <property type="entry name" value="PROTEIN_KINASE_ATP"/>
    <property type="match status" value="1"/>
</dbReference>
<comment type="caution">
    <text evidence="23">The sequence shown here is derived from an EMBL/GenBank/DDBJ whole genome shotgun (WGS) entry which is preliminary data.</text>
</comment>
<feature type="region of interest" description="Disordered" evidence="19">
    <location>
        <begin position="417"/>
        <end position="438"/>
    </location>
</feature>
<evidence type="ECO:0000256" key="5">
    <source>
        <dbReference type="ARBA" id="ARBA00022729"/>
    </source>
</evidence>
<dbReference type="SMART" id="SM00231">
    <property type="entry name" value="FA58C"/>
    <property type="match status" value="1"/>
</dbReference>
<evidence type="ECO:0000256" key="12">
    <source>
        <dbReference type="ARBA" id="ARBA00023157"/>
    </source>
</evidence>
<keyword evidence="12" id="KW-1015">Disulfide bond</keyword>
<dbReference type="FunFam" id="2.60.120.260:FF:000007">
    <property type="entry name" value="Discoidin domain receptor tyrosine kinase 1"/>
    <property type="match status" value="1"/>
</dbReference>
<dbReference type="EC" id="2.7.10.1" evidence="18"/>
<dbReference type="InterPro" id="IPR048525">
    <property type="entry name" value="DDR1-2_DS-like"/>
</dbReference>
<evidence type="ECO:0000256" key="8">
    <source>
        <dbReference type="ARBA" id="ARBA00022840"/>
    </source>
</evidence>
<dbReference type="InterPro" id="IPR020635">
    <property type="entry name" value="Tyr_kinase_cat_dom"/>
</dbReference>
<evidence type="ECO:0000256" key="19">
    <source>
        <dbReference type="SAM" id="MobiDB-lite"/>
    </source>
</evidence>
<dbReference type="AlphaFoldDB" id="A0A1D2MNX4"/>
<keyword evidence="24" id="KW-1185">Reference proteome</keyword>
<dbReference type="OMA" id="AIHIYCN"/>
<evidence type="ECO:0000256" key="1">
    <source>
        <dbReference type="ARBA" id="ARBA00004251"/>
    </source>
</evidence>
<dbReference type="InterPro" id="IPR011009">
    <property type="entry name" value="Kinase-like_dom_sf"/>
</dbReference>
<evidence type="ECO:0000256" key="4">
    <source>
        <dbReference type="ARBA" id="ARBA00022692"/>
    </source>
</evidence>
<dbReference type="InterPro" id="IPR002011">
    <property type="entry name" value="Tyr_kinase_rcpt_2_CS"/>
</dbReference>
<evidence type="ECO:0000259" key="22">
    <source>
        <dbReference type="PROSITE" id="PS50022"/>
    </source>
</evidence>
<evidence type="ECO:0000259" key="21">
    <source>
        <dbReference type="PROSITE" id="PS50011"/>
    </source>
</evidence>
<feature type="transmembrane region" description="Helical" evidence="20">
    <location>
        <begin position="462"/>
        <end position="487"/>
    </location>
</feature>
<dbReference type="GO" id="GO:0038062">
    <property type="term" value="F:protein tyrosine kinase collagen receptor activity"/>
    <property type="evidence" value="ECO:0007669"/>
    <property type="project" value="TreeGrafter"/>
</dbReference>
<dbReference type="Gene3D" id="2.60.120.260">
    <property type="entry name" value="Galactose-binding domain-like"/>
    <property type="match status" value="1"/>
</dbReference>
<feature type="domain" description="F5/8 type C" evidence="22">
    <location>
        <begin position="60"/>
        <end position="216"/>
    </location>
</feature>
<keyword evidence="7" id="KW-0418">Kinase</keyword>
<comment type="catalytic activity">
    <reaction evidence="15 18">
        <text>L-tyrosyl-[protein] + ATP = O-phospho-L-tyrosyl-[protein] + ADP + H(+)</text>
        <dbReference type="Rhea" id="RHEA:10596"/>
        <dbReference type="Rhea" id="RHEA-COMP:10136"/>
        <dbReference type="Rhea" id="RHEA-COMP:20101"/>
        <dbReference type="ChEBI" id="CHEBI:15378"/>
        <dbReference type="ChEBI" id="CHEBI:30616"/>
        <dbReference type="ChEBI" id="CHEBI:46858"/>
        <dbReference type="ChEBI" id="CHEBI:61978"/>
        <dbReference type="ChEBI" id="CHEBI:456216"/>
        <dbReference type="EC" id="2.7.10.1"/>
    </reaction>
</comment>
<dbReference type="Pfam" id="PF00754">
    <property type="entry name" value="F5_F8_type_C"/>
    <property type="match status" value="1"/>
</dbReference>
<keyword evidence="10 20" id="KW-0472">Membrane</keyword>
<dbReference type="PROSITE" id="PS01285">
    <property type="entry name" value="FA58C_1"/>
    <property type="match status" value="1"/>
</dbReference>
<dbReference type="PANTHER" id="PTHR24416:SF579">
    <property type="entry name" value="DISCOIDIN DOMAIN-CONTAINING RECEPTOR 2-LIKE PROTEIN"/>
    <property type="match status" value="1"/>
</dbReference>
<dbReference type="Gene3D" id="3.30.200.20">
    <property type="entry name" value="Phosphorylase Kinase, domain 1"/>
    <property type="match status" value="1"/>
</dbReference>
<evidence type="ECO:0000256" key="20">
    <source>
        <dbReference type="SAM" id="Phobius"/>
    </source>
</evidence>
<evidence type="ECO:0000256" key="9">
    <source>
        <dbReference type="ARBA" id="ARBA00022989"/>
    </source>
</evidence>
<dbReference type="InterPro" id="IPR001245">
    <property type="entry name" value="Ser-Thr/Tyr_kinase_cat_dom"/>
</dbReference>
<name>A0A1D2MNX4_ORCCI</name>
<evidence type="ECO:0000256" key="14">
    <source>
        <dbReference type="ARBA" id="ARBA00023180"/>
    </source>
</evidence>
<comment type="similarity">
    <text evidence="16 18">Belongs to the protein kinase superfamily. Tyr protein kinase family. Insulin receptor subfamily.</text>
</comment>
<feature type="compositionally biased region" description="Low complexity" evidence="19">
    <location>
        <begin position="422"/>
        <end position="433"/>
    </location>
</feature>
<dbReference type="CDD" id="cd00057">
    <property type="entry name" value="FA58C"/>
    <property type="match status" value="1"/>
</dbReference>
<dbReference type="PRINTS" id="PR00109">
    <property type="entry name" value="TYRKINASE"/>
</dbReference>
<keyword evidence="2" id="KW-1003">Cell membrane</keyword>
<evidence type="ECO:0000256" key="7">
    <source>
        <dbReference type="ARBA" id="ARBA00022777"/>
    </source>
</evidence>
<keyword evidence="5" id="KW-0732">Signal</keyword>
<dbReference type="GO" id="GO:0005886">
    <property type="term" value="C:plasma membrane"/>
    <property type="evidence" value="ECO:0007669"/>
    <property type="project" value="UniProtKB-SubCell"/>
</dbReference>
<dbReference type="SUPFAM" id="SSF49785">
    <property type="entry name" value="Galactose-binding domain-like"/>
    <property type="match status" value="1"/>
</dbReference>
<keyword evidence="14" id="KW-0325">Glycoprotein</keyword>
<dbReference type="Proteomes" id="UP000094527">
    <property type="component" value="Unassembled WGS sequence"/>
</dbReference>
<dbReference type="SMART" id="SM00219">
    <property type="entry name" value="TyrKc"/>
    <property type="match status" value="1"/>
</dbReference>
<dbReference type="SUPFAM" id="SSF56112">
    <property type="entry name" value="Protein kinase-like (PK-like)"/>
    <property type="match status" value="1"/>
</dbReference>
<evidence type="ECO:0000256" key="13">
    <source>
        <dbReference type="ARBA" id="ARBA00023170"/>
    </source>
</evidence>
<dbReference type="PROSITE" id="PS01286">
    <property type="entry name" value="FA58C_2"/>
    <property type="match status" value="1"/>
</dbReference>
<evidence type="ECO:0000256" key="11">
    <source>
        <dbReference type="ARBA" id="ARBA00023137"/>
    </source>
</evidence>
<dbReference type="PROSITE" id="PS50011">
    <property type="entry name" value="PROTEIN_KINASE_DOM"/>
    <property type="match status" value="1"/>
</dbReference>
<evidence type="ECO:0000256" key="2">
    <source>
        <dbReference type="ARBA" id="ARBA00022475"/>
    </source>
</evidence>
<sequence>MARSKEERTGDPSCKLIRTGNKRIQQRRCLTSKLHFLLVVPVCLIFCLVENAAGLDTSLCTSPLGMESGDIPDVDLTASSSFEMGNVGPQNGRVRVEKQGGAWCPKHQITSDAEEWVQIELHSVHVISAIETQGRFGNGHGQEFAEAYVVSYWRPELSKWVRYRDITGNEIIKGNINTYLAAKRELNPPIIGSKIRVLPYSYHRRTVCLRVEIYGCQLRGGLLSYSVQQGSKRGENWNFYDHTYDGVWEGNYLTKGLGTLFDGREGPSNFKDDYYGHERGKGWVGWKNDTKNSTSPVEIIFKFESVREFNSVRIHTSNQFSKEVQVFSEARVFFSVGGKYYHGDPIMYKHKEDCIFEDPQYISIKIPQRIGQYVKIQLFWATKWMLISEVTFDSQPAMGNFTEEVAQTHPTVATITPAEDVAQSQSDASESSSGGNRIPQEMINHMIGQTPTLHEEWSPVTIVITTVISSFVAIILVLLLILTAMVFRQKMKSRGEIPGSRNGMPLHYGEHHLEFGYATPEDIRKAKIATNVEYQEPFTEPQYPDFPGSGNAMSAVIENSSDSGVNVSGKGSLTQYYSCTLVSNPTPASTQDSANEYEYAVPNELGKLLPNQLSPLKSIPNSPATMNRTCSRNVKQRFRELGVPEIPKHRLRMLRKLGNGAFGTVYIGELENSSKATKNLVAVKQLLKNATEKDKMDFLEEVRLLSSLTDPNVTHVLGVCCENEPHSVVLEFLELGDLCQFLRQNDTLLPTSNKKLSLSNLLHISSQIASGMKFLEARNIVHRDLATRNCVVGKGLVVKISHFATDTDLYSCDYYRLDGKMPLPIRWMAWESLFVGKYSTKTDVFSFGITLFEIFSYSRHSPYPTMSNQEVIHNLRRLSVLEESDLFEPLSKPNNCPRDVYQLMCDTWRRNDEDRPTFWEIHSFLTRKILQCTPYLNKGGGSSRATATTATVAAITGPSGSSSLVEHYIV</sequence>
<dbReference type="OrthoDB" id="6071166at2759"/>
<dbReference type="Pfam" id="PF07714">
    <property type="entry name" value="PK_Tyr_Ser-Thr"/>
    <property type="match status" value="1"/>
</dbReference>
<proteinExistence type="inferred from homology"/>
<dbReference type="Pfam" id="PF21114">
    <property type="entry name" value="DDR1-2_DS-like"/>
    <property type="match status" value="1"/>
</dbReference>
<evidence type="ECO:0000256" key="6">
    <source>
        <dbReference type="ARBA" id="ARBA00022741"/>
    </source>
</evidence>
<comment type="subcellular location">
    <subcellularLocation>
        <location evidence="1">Cell membrane</location>
        <topology evidence="1">Single-pass type I membrane protein</topology>
    </subcellularLocation>
</comment>
<evidence type="ECO:0000313" key="24">
    <source>
        <dbReference type="Proteomes" id="UP000094527"/>
    </source>
</evidence>
<dbReference type="PANTHER" id="PTHR24416">
    <property type="entry name" value="TYROSINE-PROTEIN KINASE RECEPTOR"/>
    <property type="match status" value="1"/>
</dbReference>
<protein>
    <recommendedName>
        <fullName evidence="18">Tyrosine-protein kinase receptor</fullName>
        <ecNumber evidence="18">2.7.10.1</ecNumber>
    </recommendedName>
</protein>
<dbReference type="InterPro" id="IPR000719">
    <property type="entry name" value="Prot_kinase_dom"/>
</dbReference>
<dbReference type="PROSITE" id="PS00239">
    <property type="entry name" value="RECEPTOR_TYR_KIN_II"/>
    <property type="match status" value="1"/>
</dbReference>
<evidence type="ECO:0000256" key="10">
    <source>
        <dbReference type="ARBA" id="ARBA00023136"/>
    </source>
</evidence>
<evidence type="ECO:0000256" key="15">
    <source>
        <dbReference type="ARBA" id="ARBA00051243"/>
    </source>
</evidence>
<keyword evidence="9 20" id="KW-1133">Transmembrane helix</keyword>
<feature type="domain" description="Protein kinase" evidence="21">
    <location>
        <begin position="651"/>
        <end position="925"/>
    </location>
</feature>
<keyword evidence="13 18" id="KW-0675">Receptor</keyword>
<dbReference type="InterPro" id="IPR050122">
    <property type="entry name" value="RTK"/>
</dbReference>
<organism evidence="23 24">
    <name type="scientific">Orchesella cincta</name>
    <name type="common">Springtail</name>
    <name type="synonym">Podura cincta</name>
    <dbReference type="NCBI Taxonomy" id="48709"/>
    <lineage>
        <taxon>Eukaryota</taxon>
        <taxon>Metazoa</taxon>
        <taxon>Ecdysozoa</taxon>
        <taxon>Arthropoda</taxon>
        <taxon>Hexapoda</taxon>
        <taxon>Collembola</taxon>
        <taxon>Entomobryomorpha</taxon>
        <taxon>Entomobryoidea</taxon>
        <taxon>Orchesellidae</taxon>
        <taxon>Orchesellinae</taxon>
        <taxon>Orchesella</taxon>
    </lineage>
</organism>
<dbReference type="EMBL" id="LJIJ01000788">
    <property type="protein sequence ID" value="ODM94554.1"/>
    <property type="molecule type" value="Genomic_DNA"/>
</dbReference>
<reference evidence="23 24" key="1">
    <citation type="journal article" date="2016" name="Genome Biol. Evol.">
        <title>Gene Family Evolution Reflects Adaptation to Soil Environmental Stressors in the Genome of the Collembolan Orchesella cincta.</title>
        <authorList>
            <person name="Faddeeva-Vakhrusheva A."/>
            <person name="Derks M.F."/>
            <person name="Anvar S.Y."/>
            <person name="Agamennone V."/>
            <person name="Suring W."/>
            <person name="Smit S."/>
            <person name="van Straalen N.M."/>
            <person name="Roelofs D."/>
        </authorList>
    </citation>
    <scope>NUCLEOTIDE SEQUENCE [LARGE SCALE GENOMIC DNA]</scope>
    <source>
        <tissue evidence="23">Mixed pool</tissue>
    </source>
</reference>
<dbReference type="GO" id="GO:0048680">
    <property type="term" value="P:positive regulation of axon regeneration"/>
    <property type="evidence" value="ECO:0007669"/>
    <property type="project" value="UniProtKB-ARBA"/>
</dbReference>
<keyword evidence="18" id="KW-0597">Phosphoprotein</keyword>
<evidence type="ECO:0000313" key="23">
    <source>
        <dbReference type="EMBL" id="ODM94554.1"/>
    </source>
</evidence>
<dbReference type="GO" id="GO:0005524">
    <property type="term" value="F:ATP binding"/>
    <property type="evidence" value="ECO:0007669"/>
    <property type="project" value="UniProtKB-UniRule"/>
</dbReference>
<dbReference type="InterPro" id="IPR000421">
    <property type="entry name" value="FA58C"/>
</dbReference>
<dbReference type="PROSITE" id="PS00109">
    <property type="entry name" value="PROTEIN_KINASE_TYR"/>
    <property type="match status" value="1"/>
</dbReference>
<dbReference type="GO" id="GO:0005518">
    <property type="term" value="F:collagen binding"/>
    <property type="evidence" value="ECO:0007669"/>
    <property type="project" value="TreeGrafter"/>
</dbReference>
<keyword evidence="8 17" id="KW-0067">ATP-binding</keyword>
<keyword evidence="4 18" id="KW-0812">Transmembrane</keyword>
<feature type="transmembrane region" description="Helical" evidence="20">
    <location>
        <begin position="34"/>
        <end position="53"/>
    </location>
</feature>
<evidence type="ECO:0000256" key="3">
    <source>
        <dbReference type="ARBA" id="ARBA00022679"/>
    </source>
</evidence>
<evidence type="ECO:0000256" key="18">
    <source>
        <dbReference type="RuleBase" id="RU000312"/>
    </source>
</evidence>